<dbReference type="Proteomes" id="UP001153269">
    <property type="component" value="Unassembled WGS sequence"/>
</dbReference>
<keyword evidence="2" id="KW-1185">Reference proteome</keyword>
<sequence length="239" mass="26055">MVMMSTCDCLRPLNPFPCSLAPATGGATQRGEGAPQALNTAFSSCSLEKCSCKQSHHKVRLRHMEATEASVVMSHEELMGNDTVSDVPLCRWTAGTCHIFLRLACFKPLCSNCERGLRASHIVLLEASFIVPEVVLKSACSPSYCDTAVMEMSVINSYNSSGVVRVRLANQHGSTANQAQLRSRSSQWDPGQTPAACVPIWMMPESQEKTSRPASRPASCRFYPDASHHMNVSEAFLLS</sequence>
<gene>
    <name evidence="1" type="ORF">PLEPLA_LOCUS31802</name>
</gene>
<dbReference type="AlphaFoldDB" id="A0A9N7YTQ3"/>
<name>A0A9N7YTQ3_PLEPL</name>
<comment type="caution">
    <text evidence="1">The sequence shown here is derived from an EMBL/GenBank/DDBJ whole genome shotgun (WGS) entry which is preliminary data.</text>
</comment>
<accession>A0A9N7YTQ3</accession>
<evidence type="ECO:0000313" key="2">
    <source>
        <dbReference type="Proteomes" id="UP001153269"/>
    </source>
</evidence>
<proteinExistence type="predicted"/>
<reference evidence="1" key="1">
    <citation type="submission" date="2020-03" db="EMBL/GenBank/DDBJ databases">
        <authorList>
            <person name="Weist P."/>
        </authorList>
    </citation>
    <scope>NUCLEOTIDE SEQUENCE</scope>
</reference>
<protein>
    <submittedName>
        <fullName evidence="1">Uncharacterized protein</fullName>
    </submittedName>
</protein>
<dbReference type="EMBL" id="CADEAL010003279">
    <property type="protein sequence ID" value="CAB1444086.1"/>
    <property type="molecule type" value="Genomic_DNA"/>
</dbReference>
<organism evidence="1 2">
    <name type="scientific">Pleuronectes platessa</name>
    <name type="common">European plaice</name>
    <dbReference type="NCBI Taxonomy" id="8262"/>
    <lineage>
        <taxon>Eukaryota</taxon>
        <taxon>Metazoa</taxon>
        <taxon>Chordata</taxon>
        <taxon>Craniata</taxon>
        <taxon>Vertebrata</taxon>
        <taxon>Euteleostomi</taxon>
        <taxon>Actinopterygii</taxon>
        <taxon>Neopterygii</taxon>
        <taxon>Teleostei</taxon>
        <taxon>Neoteleostei</taxon>
        <taxon>Acanthomorphata</taxon>
        <taxon>Carangaria</taxon>
        <taxon>Pleuronectiformes</taxon>
        <taxon>Pleuronectoidei</taxon>
        <taxon>Pleuronectidae</taxon>
        <taxon>Pleuronectes</taxon>
    </lineage>
</organism>
<evidence type="ECO:0000313" key="1">
    <source>
        <dbReference type="EMBL" id="CAB1444086.1"/>
    </source>
</evidence>